<dbReference type="Proteomes" id="UP000054359">
    <property type="component" value="Unassembled WGS sequence"/>
</dbReference>
<evidence type="ECO:0000313" key="1">
    <source>
        <dbReference type="EMBL" id="KFM66826.1"/>
    </source>
</evidence>
<sequence>MNSVGKQIQTYVIRLWVVKRHVCEYFLLNLVENLHTYRLKSDFSREDCFLSALVECKVFHILFSGRIMSAPGKLL</sequence>
<keyword evidence="2" id="KW-1185">Reference proteome</keyword>
<evidence type="ECO:0000313" key="2">
    <source>
        <dbReference type="Proteomes" id="UP000054359"/>
    </source>
</evidence>
<feature type="non-terminal residue" evidence="1">
    <location>
        <position position="75"/>
    </location>
</feature>
<reference evidence="1 2" key="1">
    <citation type="submission" date="2013-11" db="EMBL/GenBank/DDBJ databases">
        <title>Genome sequencing of Stegodyphus mimosarum.</title>
        <authorList>
            <person name="Bechsgaard J."/>
        </authorList>
    </citation>
    <scope>NUCLEOTIDE SEQUENCE [LARGE SCALE GENOMIC DNA]</scope>
</reference>
<organism evidence="1 2">
    <name type="scientific">Stegodyphus mimosarum</name>
    <name type="common">African social velvet spider</name>
    <dbReference type="NCBI Taxonomy" id="407821"/>
    <lineage>
        <taxon>Eukaryota</taxon>
        <taxon>Metazoa</taxon>
        <taxon>Ecdysozoa</taxon>
        <taxon>Arthropoda</taxon>
        <taxon>Chelicerata</taxon>
        <taxon>Arachnida</taxon>
        <taxon>Araneae</taxon>
        <taxon>Araneomorphae</taxon>
        <taxon>Entelegynae</taxon>
        <taxon>Eresoidea</taxon>
        <taxon>Eresidae</taxon>
        <taxon>Stegodyphus</taxon>
    </lineage>
</organism>
<dbReference type="EMBL" id="KK116104">
    <property type="protein sequence ID" value="KFM66826.1"/>
    <property type="molecule type" value="Genomic_DNA"/>
</dbReference>
<dbReference type="AlphaFoldDB" id="A0A087TNY7"/>
<gene>
    <name evidence="1" type="ORF">X975_03849</name>
</gene>
<accession>A0A087TNY7</accession>
<name>A0A087TNY7_STEMI</name>
<proteinExistence type="predicted"/>
<protein>
    <submittedName>
        <fullName evidence="1">Uncharacterized protein</fullName>
    </submittedName>
</protein>